<sequence length="109" mass="12078">MKRFKGKYPRTYCSSKDLRRINLVKLEKKGLLLTAAATLTSYDVGGWHKQRKVHDWNGSTKEMAKLSKSGEARKVAPVEGKVCGPRDLRNCSTIYGACSAISKTLITSS</sequence>
<organism evidence="1 2">
    <name type="scientific">Brassica cretica</name>
    <name type="common">Mustard</name>
    <dbReference type="NCBI Taxonomy" id="69181"/>
    <lineage>
        <taxon>Eukaryota</taxon>
        <taxon>Viridiplantae</taxon>
        <taxon>Streptophyta</taxon>
        <taxon>Embryophyta</taxon>
        <taxon>Tracheophyta</taxon>
        <taxon>Spermatophyta</taxon>
        <taxon>Magnoliopsida</taxon>
        <taxon>eudicotyledons</taxon>
        <taxon>Gunneridae</taxon>
        <taxon>Pentapetalae</taxon>
        <taxon>rosids</taxon>
        <taxon>malvids</taxon>
        <taxon>Brassicales</taxon>
        <taxon>Brassicaceae</taxon>
        <taxon>Brassiceae</taxon>
        <taxon>Brassica</taxon>
    </lineage>
</organism>
<evidence type="ECO:0000313" key="2">
    <source>
        <dbReference type="Proteomes" id="UP000266723"/>
    </source>
</evidence>
<dbReference type="EMBL" id="QGKV02000759">
    <property type="protein sequence ID" value="KAF3563503.1"/>
    <property type="molecule type" value="Genomic_DNA"/>
</dbReference>
<accession>A0ABQ7CV07</accession>
<name>A0ABQ7CV07_BRACR</name>
<protein>
    <submittedName>
        <fullName evidence="1">Uncharacterized protein</fullName>
    </submittedName>
</protein>
<dbReference type="Proteomes" id="UP000266723">
    <property type="component" value="Unassembled WGS sequence"/>
</dbReference>
<keyword evidence="2" id="KW-1185">Reference proteome</keyword>
<proteinExistence type="predicted"/>
<comment type="caution">
    <text evidence="1">The sequence shown here is derived from an EMBL/GenBank/DDBJ whole genome shotgun (WGS) entry which is preliminary data.</text>
</comment>
<evidence type="ECO:0000313" key="1">
    <source>
        <dbReference type="EMBL" id="KAF3563503.1"/>
    </source>
</evidence>
<gene>
    <name evidence="1" type="ORF">DY000_02017759</name>
</gene>
<reference evidence="1 2" key="1">
    <citation type="journal article" date="2020" name="BMC Genomics">
        <title>Intraspecific diversification of the crop wild relative Brassica cretica Lam. using demographic model selection.</title>
        <authorList>
            <person name="Kioukis A."/>
            <person name="Michalopoulou V.A."/>
            <person name="Briers L."/>
            <person name="Pirintsos S."/>
            <person name="Studholme D.J."/>
            <person name="Pavlidis P."/>
            <person name="Sarris P.F."/>
        </authorList>
    </citation>
    <scope>NUCLEOTIDE SEQUENCE [LARGE SCALE GENOMIC DNA]</scope>
    <source>
        <strain evidence="2">cv. PFS-1207/04</strain>
    </source>
</reference>